<dbReference type="AlphaFoldDB" id="A0A6G0T6H9"/>
<evidence type="ECO:0008006" key="3">
    <source>
        <dbReference type="Google" id="ProtNLM"/>
    </source>
</evidence>
<proteinExistence type="predicted"/>
<gene>
    <name evidence="1" type="ORF">AGLY_014209</name>
</gene>
<organism evidence="1 2">
    <name type="scientific">Aphis glycines</name>
    <name type="common">Soybean aphid</name>
    <dbReference type="NCBI Taxonomy" id="307491"/>
    <lineage>
        <taxon>Eukaryota</taxon>
        <taxon>Metazoa</taxon>
        <taxon>Ecdysozoa</taxon>
        <taxon>Arthropoda</taxon>
        <taxon>Hexapoda</taxon>
        <taxon>Insecta</taxon>
        <taxon>Pterygota</taxon>
        <taxon>Neoptera</taxon>
        <taxon>Paraneoptera</taxon>
        <taxon>Hemiptera</taxon>
        <taxon>Sternorrhyncha</taxon>
        <taxon>Aphidomorpha</taxon>
        <taxon>Aphidoidea</taxon>
        <taxon>Aphididae</taxon>
        <taxon>Aphidini</taxon>
        <taxon>Aphis</taxon>
        <taxon>Aphis</taxon>
    </lineage>
</organism>
<dbReference type="EMBL" id="VYZN01000059">
    <property type="protein sequence ID" value="KAE9525682.1"/>
    <property type="molecule type" value="Genomic_DNA"/>
</dbReference>
<reference evidence="1 2" key="1">
    <citation type="submission" date="2019-08" db="EMBL/GenBank/DDBJ databases">
        <title>The genome of the soybean aphid Biotype 1, its phylome, world population structure and adaptation to the North American continent.</title>
        <authorList>
            <person name="Giordano R."/>
            <person name="Donthu R.K."/>
            <person name="Hernandez A.G."/>
            <person name="Wright C.L."/>
            <person name="Zimin A.V."/>
        </authorList>
    </citation>
    <scope>NUCLEOTIDE SEQUENCE [LARGE SCALE GENOMIC DNA]</scope>
    <source>
        <tissue evidence="1">Whole aphids</tissue>
    </source>
</reference>
<protein>
    <recommendedName>
        <fullName evidence="3">Reverse transcriptase zinc-binding domain-containing protein</fullName>
    </recommendedName>
</protein>
<evidence type="ECO:0000313" key="2">
    <source>
        <dbReference type="Proteomes" id="UP000475862"/>
    </source>
</evidence>
<accession>A0A6G0T6H9</accession>
<dbReference type="Proteomes" id="UP000475862">
    <property type="component" value="Unassembled WGS sequence"/>
</dbReference>
<name>A0A6G0T6H9_APHGL</name>
<dbReference type="OrthoDB" id="6627400at2759"/>
<comment type="caution">
    <text evidence="1">The sequence shown here is derived from an EMBL/GenBank/DDBJ whole genome shotgun (WGS) entry which is preliminary data.</text>
</comment>
<sequence length="192" mass="22938">MYLACPLSLLAEERSTLYKGTEKAIARETLLRSLQSRWDNSNKGRWIYRLISDITSWFRRRHREVSFHLCQVLTSHGYFNEYLLKYYRRESGECTQCGATPDSAEHAVFACDAWHNWRRETCGYLEVDQLTPDNMIGLMLKRKRKRRGFNTAKERLFELKHPQEENPDRLVLKAWLRRMGRTERTEEKTQTS</sequence>
<keyword evidence="2" id="KW-1185">Reference proteome</keyword>
<evidence type="ECO:0000313" key="1">
    <source>
        <dbReference type="EMBL" id="KAE9525682.1"/>
    </source>
</evidence>